<evidence type="ECO:0000313" key="4">
    <source>
        <dbReference type="Proteomes" id="UP000181917"/>
    </source>
</evidence>
<feature type="transmembrane region" description="Helical" evidence="2">
    <location>
        <begin position="107"/>
        <end position="126"/>
    </location>
</feature>
<feature type="transmembrane region" description="Helical" evidence="2">
    <location>
        <begin position="16"/>
        <end position="34"/>
    </location>
</feature>
<evidence type="ECO:0000313" key="3">
    <source>
        <dbReference type="EMBL" id="SDQ25945.1"/>
    </source>
</evidence>
<keyword evidence="2" id="KW-0812">Transmembrane</keyword>
<feature type="compositionally biased region" description="Pro residues" evidence="1">
    <location>
        <begin position="194"/>
        <end position="207"/>
    </location>
</feature>
<dbReference type="STRING" id="37928.SAMN04489742_0313"/>
<dbReference type="RefSeq" id="WP_074698779.1">
    <property type="nucleotide sequence ID" value="NZ_CP018863.1"/>
</dbReference>
<evidence type="ECO:0000256" key="1">
    <source>
        <dbReference type="SAM" id="MobiDB-lite"/>
    </source>
</evidence>
<dbReference type="Pfam" id="PF10011">
    <property type="entry name" value="DUF2254"/>
    <property type="match status" value="1"/>
</dbReference>
<dbReference type="AlphaFoldDB" id="A0A1H0ZEJ4"/>
<accession>A0A1H0ZEJ4</accession>
<organism evidence="3 4">
    <name type="scientific">Crystallibacter crystallopoietes</name>
    <dbReference type="NCBI Taxonomy" id="37928"/>
    <lineage>
        <taxon>Bacteria</taxon>
        <taxon>Bacillati</taxon>
        <taxon>Actinomycetota</taxon>
        <taxon>Actinomycetes</taxon>
        <taxon>Micrococcales</taxon>
        <taxon>Micrococcaceae</taxon>
        <taxon>Crystallibacter</taxon>
    </lineage>
</organism>
<proteinExistence type="predicted"/>
<dbReference type="Proteomes" id="UP000181917">
    <property type="component" value="Unassembled WGS sequence"/>
</dbReference>
<feature type="region of interest" description="Disordered" evidence="1">
    <location>
        <begin position="191"/>
        <end position="212"/>
    </location>
</feature>
<reference evidence="3 4" key="1">
    <citation type="submission" date="2016-10" db="EMBL/GenBank/DDBJ databases">
        <authorList>
            <person name="de Groot N.N."/>
        </authorList>
    </citation>
    <scope>NUCLEOTIDE SEQUENCE [LARGE SCALE GENOMIC DNA]</scope>
    <source>
        <strain evidence="3 4">DSM 20117</strain>
    </source>
</reference>
<dbReference type="OrthoDB" id="2955631at2"/>
<evidence type="ECO:0000256" key="2">
    <source>
        <dbReference type="SAM" id="Phobius"/>
    </source>
</evidence>
<protein>
    <submittedName>
        <fullName evidence="3">Uncharacterized membrane protein</fullName>
    </submittedName>
</protein>
<dbReference type="KEGG" id="acry:AC20117_15710"/>
<feature type="transmembrane region" description="Helical" evidence="2">
    <location>
        <begin position="67"/>
        <end position="87"/>
    </location>
</feature>
<dbReference type="InterPro" id="IPR018723">
    <property type="entry name" value="DUF2254_membrane"/>
</dbReference>
<keyword evidence="2" id="KW-0472">Membrane</keyword>
<name>A0A1H0ZEJ4_9MICC</name>
<keyword evidence="4" id="KW-1185">Reference proteome</keyword>
<gene>
    <name evidence="3" type="ORF">SAMN04489742_0313</name>
</gene>
<feature type="transmembrane region" description="Helical" evidence="2">
    <location>
        <begin position="146"/>
        <end position="167"/>
    </location>
</feature>
<keyword evidence="2" id="KW-1133">Transmembrane helix</keyword>
<sequence length="443" mass="48084">MKRRSERIRDALRTQLWPVPAIAVVLSVGLGIFLPRLDAAVDDSLPPAVTALLFGGGPEAARSVLEAISGSLITVTSLTFSLTVVTLQLASSQFSPRLLRTFTRDRFVHFTLALFLATFVFALTVLRSVRTQQDEDGPFVPEISVTVSFVLSLASVMGLVLFLAHLTREIRVETMMRNVHEETKVTIDRIFPAGAPPQPQEPQPGPGSIPITSASSGFLTSIDEQALLQAARETGTVVRIDREPGSSLIEGVPFARAWKPGSGRALNTEEAAELGKRVNEAVATGFERTNVQDVAFGFRQLVDVAARALSPGINDPTTAIHVLGHLSSLLCCLVDRNPGPRMMTDNDDGGRVRVVLALPGVEELLDLAVSQPRLYGAKDPTVAARLIELLREVAWCDKHRRYRAAVARQLEQLRSAIEAASLEEKERIRLIQAADETAALLAN</sequence>
<dbReference type="EMBL" id="FNKH01000002">
    <property type="protein sequence ID" value="SDQ25945.1"/>
    <property type="molecule type" value="Genomic_DNA"/>
</dbReference>